<name>A0A1G6Q5M1_NIADE</name>
<reference evidence="3" key="1">
    <citation type="submission" date="2016-10" db="EMBL/GenBank/DDBJ databases">
        <authorList>
            <person name="Varghese N."/>
            <person name="Submissions S."/>
        </authorList>
    </citation>
    <scope>NUCLEOTIDE SEQUENCE [LARGE SCALE GENOMIC DNA]</scope>
    <source>
        <strain evidence="3">DSM 25811 / CCM 8410 / LMG 26954 / E90</strain>
    </source>
</reference>
<feature type="chain" id="PRO_5011758108" description="DUF2911 domain-containing protein" evidence="1">
    <location>
        <begin position="20"/>
        <end position="171"/>
    </location>
</feature>
<dbReference type="Pfam" id="PF11138">
    <property type="entry name" value="DUF2911"/>
    <property type="match status" value="1"/>
</dbReference>
<keyword evidence="1" id="KW-0732">Signal</keyword>
<protein>
    <recommendedName>
        <fullName evidence="4">DUF2911 domain-containing protein</fullName>
    </recommendedName>
</protein>
<organism evidence="2 3">
    <name type="scientific">Niabella drilacis (strain DSM 25811 / CCM 8410 / CCUG 62505 / LMG 26954 / E90)</name>
    <dbReference type="NCBI Taxonomy" id="1285928"/>
    <lineage>
        <taxon>Bacteria</taxon>
        <taxon>Pseudomonadati</taxon>
        <taxon>Bacteroidota</taxon>
        <taxon>Chitinophagia</taxon>
        <taxon>Chitinophagales</taxon>
        <taxon>Chitinophagaceae</taxon>
        <taxon>Niabella</taxon>
    </lineage>
</organism>
<dbReference type="Proteomes" id="UP000198757">
    <property type="component" value="Unassembled WGS sequence"/>
</dbReference>
<dbReference type="InterPro" id="IPR021314">
    <property type="entry name" value="DUF2911"/>
</dbReference>
<accession>A0A1G6Q5M1</accession>
<dbReference type="RefSeq" id="WP_090390006.1">
    <property type="nucleotide sequence ID" value="NZ_FMZO01000004.1"/>
</dbReference>
<keyword evidence="3" id="KW-1185">Reference proteome</keyword>
<evidence type="ECO:0000313" key="3">
    <source>
        <dbReference type="Proteomes" id="UP000198757"/>
    </source>
</evidence>
<sequence>MKKLLFLLAGVCFVIGVSAQNGEKKKPASPPASVSKTVKSGVTISVNYSQPSVKGRTIGKDVEPKDGTVWRAGANKTTLFEISKDVTVDGKPLAAGKYGLHVLTNNGSWTFIFSKKWDQWGTEYNEADDALRVTVKSKKPAKFAEALTYTINDNGRVALLWGDHEAGFTVK</sequence>
<evidence type="ECO:0000256" key="1">
    <source>
        <dbReference type="SAM" id="SignalP"/>
    </source>
</evidence>
<gene>
    <name evidence="2" type="ORF">SAMN04487894_104288</name>
</gene>
<dbReference type="AlphaFoldDB" id="A0A1G6Q5M1"/>
<dbReference type="EMBL" id="FMZO01000004">
    <property type="protein sequence ID" value="SDC87653.1"/>
    <property type="molecule type" value="Genomic_DNA"/>
</dbReference>
<dbReference type="STRING" id="1285928.SAMN04487894_104288"/>
<evidence type="ECO:0008006" key="4">
    <source>
        <dbReference type="Google" id="ProtNLM"/>
    </source>
</evidence>
<dbReference type="OrthoDB" id="9808374at2"/>
<proteinExistence type="predicted"/>
<evidence type="ECO:0000313" key="2">
    <source>
        <dbReference type="EMBL" id="SDC87653.1"/>
    </source>
</evidence>
<feature type="signal peptide" evidence="1">
    <location>
        <begin position="1"/>
        <end position="19"/>
    </location>
</feature>